<dbReference type="AlphaFoldDB" id="A0A6J7J9R2"/>
<keyword evidence="1" id="KW-1133">Transmembrane helix</keyword>
<name>A0A6J7J9R2_9ZZZZ</name>
<reference evidence="2" key="1">
    <citation type="submission" date="2020-05" db="EMBL/GenBank/DDBJ databases">
        <authorList>
            <person name="Chiriac C."/>
            <person name="Salcher M."/>
            <person name="Ghai R."/>
            <person name="Kavagutti S V."/>
        </authorList>
    </citation>
    <scope>NUCLEOTIDE SEQUENCE</scope>
</reference>
<sequence>MKDKHNSRPKNSDEKKQIRVAVAVGAAVVLSTALLIFAVRPRTPSIPPLPSTSSFVTTSTAAVGISGITGATDPQTAPSTTLAP</sequence>
<keyword evidence="1" id="KW-0472">Membrane</keyword>
<accession>A0A6J7J9R2</accession>
<keyword evidence="1" id="KW-0812">Transmembrane</keyword>
<proteinExistence type="predicted"/>
<organism evidence="2">
    <name type="scientific">freshwater metagenome</name>
    <dbReference type="NCBI Taxonomy" id="449393"/>
    <lineage>
        <taxon>unclassified sequences</taxon>
        <taxon>metagenomes</taxon>
        <taxon>ecological metagenomes</taxon>
    </lineage>
</organism>
<dbReference type="EMBL" id="CAFBNL010000001">
    <property type="protein sequence ID" value="CAB4940015.1"/>
    <property type="molecule type" value="Genomic_DNA"/>
</dbReference>
<feature type="transmembrane region" description="Helical" evidence="1">
    <location>
        <begin position="20"/>
        <end position="39"/>
    </location>
</feature>
<gene>
    <name evidence="2" type="ORF">UFOPK3789_00013</name>
</gene>
<evidence type="ECO:0000256" key="1">
    <source>
        <dbReference type="SAM" id="Phobius"/>
    </source>
</evidence>
<protein>
    <submittedName>
        <fullName evidence="2">Unannotated protein</fullName>
    </submittedName>
</protein>
<evidence type="ECO:0000313" key="2">
    <source>
        <dbReference type="EMBL" id="CAB4940015.1"/>
    </source>
</evidence>